<sequence length="155" mass="17203">MTVVTLQHIESEVGRINALLEQFKQQAVATEYVIERAVIPIPAGARLAGPIFKDDGTLDYYLILHPREGSDLDHAKALEYVADRDLKLPNKREGRLLQAAFPDFCAEGSMWLEEEYEGSSAYAWCQDCNGGSQNYGRKSAALRAVAVSRFIPSVI</sequence>
<gene>
    <name evidence="1" type="ORF">PBR20603_04760</name>
</gene>
<evidence type="ECO:0000313" key="1">
    <source>
        <dbReference type="EMBL" id="VVE90772.1"/>
    </source>
</evidence>
<dbReference type="AlphaFoldDB" id="A0A5E5C0C7"/>
<proteinExistence type="predicted"/>
<reference evidence="1 2" key="1">
    <citation type="submission" date="2019-08" db="EMBL/GenBank/DDBJ databases">
        <authorList>
            <person name="Peeters C."/>
        </authorList>
    </citation>
    <scope>NUCLEOTIDE SEQUENCE [LARGE SCALE GENOMIC DNA]</scope>
    <source>
        <strain evidence="1 2">LMG 20603</strain>
    </source>
</reference>
<evidence type="ECO:0000313" key="2">
    <source>
        <dbReference type="Proteomes" id="UP000382040"/>
    </source>
</evidence>
<organism evidence="1 2">
    <name type="scientific">Pandoraea bronchicola</name>
    <dbReference type="NCBI Taxonomy" id="2508287"/>
    <lineage>
        <taxon>Bacteria</taxon>
        <taxon>Pseudomonadati</taxon>
        <taxon>Pseudomonadota</taxon>
        <taxon>Betaproteobacteria</taxon>
        <taxon>Burkholderiales</taxon>
        <taxon>Burkholderiaceae</taxon>
        <taxon>Pandoraea</taxon>
    </lineage>
</organism>
<dbReference type="RefSeq" id="WP_150561900.1">
    <property type="nucleotide sequence ID" value="NZ_CABPST010000021.1"/>
</dbReference>
<protein>
    <recommendedName>
        <fullName evidence="3">DUF1566 domain-containing protein</fullName>
    </recommendedName>
</protein>
<name>A0A5E5C0C7_9BURK</name>
<dbReference type="Proteomes" id="UP000382040">
    <property type="component" value="Unassembled WGS sequence"/>
</dbReference>
<accession>A0A5E5C0C7</accession>
<evidence type="ECO:0008006" key="3">
    <source>
        <dbReference type="Google" id="ProtNLM"/>
    </source>
</evidence>
<keyword evidence="2" id="KW-1185">Reference proteome</keyword>
<dbReference type="EMBL" id="CABPST010000021">
    <property type="protein sequence ID" value="VVE90772.1"/>
    <property type="molecule type" value="Genomic_DNA"/>
</dbReference>
<dbReference type="OrthoDB" id="7349818at2"/>